<dbReference type="Proteomes" id="UP000051291">
    <property type="component" value="Unassembled WGS sequence"/>
</dbReference>
<evidence type="ECO:0000313" key="2">
    <source>
        <dbReference type="Proteomes" id="UP000051291"/>
    </source>
</evidence>
<dbReference type="RefSeq" id="WP_057906036.1">
    <property type="nucleotide sequence ID" value="NZ_AYYZ01000002.1"/>
</dbReference>
<organism evidence="1 2">
    <name type="scientific">Ligilactobacillus araffinosus DSM 20653</name>
    <dbReference type="NCBI Taxonomy" id="1423820"/>
    <lineage>
        <taxon>Bacteria</taxon>
        <taxon>Bacillati</taxon>
        <taxon>Bacillota</taxon>
        <taxon>Bacilli</taxon>
        <taxon>Lactobacillales</taxon>
        <taxon>Lactobacillaceae</taxon>
        <taxon>Ligilactobacillus</taxon>
    </lineage>
</organism>
<dbReference type="STRING" id="1423820.FC64_GL000443"/>
<sequence length="233" mass="26923">MLVKDFIDNTLTSDNFNKMVVNLIGHFGTMVREIEHNRPEFSQIMERKLLWTDDNALLGAKDFPAKYNDEYGMYFSTEAYEDNPTFLAFKEKLTQFQKAVKALSAKISKEDEGLIETSTLRNLFPVEKEDGKVQMPRIYASKDGNVQILTEENYGFNGKRDLDFYDMFNTGVYSFEEVAYYELNKEDGSSLETADLKDFDCDTILGHLLVFMVRYGYTAADFENFVENFDIIG</sequence>
<dbReference type="PATRIC" id="fig|1423820.4.peg.444"/>
<dbReference type="AlphaFoldDB" id="A0A0R1ZNV4"/>
<protein>
    <submittedName>
        <fullName evidence="1">Uncharacterized protein</fullName>
    </submittedName>
</protein>
<gene>
    <name evidence="1" type="ORF">FC64_GL000443</name>
</gene>
<dbReference type="EMBL" id="AYYZ01000002">
    <property type="protein sequence ID" value="KRM53531.1"/>
    <property type="molecule type" value="Genomic_DNA"/>
</dbReference>
<evidence type="ECO:0000313" key="1">
    <source>
        <dbReference type="EMBL" id="KRM53531.1"/>
    </source>
</evidence>
<name>A0A0R1ZNV4_9LACO</name>
<reference evidence="1 2" key="1">
    <citation type="journal article" date="2015" name="Genome Announc.">
        <title>Expanding the biotechnology potential of lactobacilli through comparative genomics of 213 strains and associated genera.</title>
        <authorList>
            <person name="Sun Z."/>
            <person name="Harris H.M."/>
            <person name="McCann A."/>
            <person name="Guo C."/>
            <person name="Argimon S."/>
            <person name="Zhang W."/>
            <person name="Yang X."/>
            <person name="Jeffery I.B."/>
            <person name="Cooney J.C."/>
            <person name="Kagawa T.F."/>
            <person name="Liu W."/>
            <person name="Song Y."/>
            <person name="Salvetti E."/>
            <person name="Wrobel A."/>
            <person name="Rasinkangas P."/>
            <person name="Parkhill J."/>
            <person name="Rea M.C."/>
            <person name="O'Sullivan O."/>
            <person name="Ritari J."/>
            <person name="Douillard F.P."/>
            <person name="Paul Ross R."/>
            <person name="Yang R."/>
            <person name="Briner A.E."/>
            <person name="Felis G.E."/>
            <person name="de Vos W.M."/>
            <person name="Barrangou R."/>
            <person name="Klaenhammer T.R."/>
            <person name="Caufield P.W."/>
            <person name="Cui Y."/>
            <person name="Zhang H."/>
            <person name="O'Toole P.W."/>
        </authorList>
    </citation>
    <scope>NUCLEOTIDE SEQUENCE [LARGE SCALE GENOMIC DNA]</scope>
    <source>
        <strain evidence="1 2">DSM 20653</strain>
    </source>
</reference>
<proteinExistence type="predicted"/>
<accession>A0A0R1ZNV4</accession>
<keyword evidence="2" id="KW-1185">Reference proteome</keyword>
<comment type="caution">
    <text evidence="1">The sequence shown here is derived from an EMBL/GenBank/DDBJ whole genome shotgun (WGS) entry which is preliminary data.</text>
</comment>